<feature type="transmembrane region" description="Helical" evidence="1">
    <location>
        <begin position="55"/>
        <end position="73"/>
    </location>
</feature>
<proteinExistence type="predicted"/>
<dbReference type="Pfam" id="PF11580">
    <property type="entry name" value="DUF3239"/>
    <property type="match status" value="1"/>
</dbReference>
<keyword evidence="1" id="KW-0472">Membrane</keyword>
<gene>
    <name evidence="2" type="ORF">CHA01nite_19390</name>
</gene>
<keyword evidence="1" id="KW-1133">Transmembrane helix</keyword>
<organism evidence="2 3">
    <name type="scientific">Chryseobacterium hagamense</name>
    <dbReference type="NCBI Taxonomy" id="395935"/>
    <lineage>
        <taxon>Bacteria</taxon>
        <taxon>Pseudomonadati</taxon>
        <taxon>Bacteroidota</taxon>
        <taxon>Flavobacteriia</taxon>
        <taxon>Flavobacteriales</taxon>
        <taxon>Weeksellaceae</taxon>
        <taxon>Chryseobacterium group</taxon>
        <taxon>Chryseobacterium</taxon>
    </lineage>
</organism>
<name>A0A511YLX9_9FLAO</name>
<evidence type="ECO:0000313" key="2">
    <source>
        <dbReference type="EMBL" id="GEN76199.1"/>
    </source>
</evidence>
<dbReference type="RefSeq" id="WP_146941126.1">
    <property type="nucleotide sequence ID" value="NZ_BJYJ01000008.1"/>
</dbReference>
<evidence type="ECO:0000256" key="1">
    <source>
        <dbReference type="SAM" id="Phobius"/>
    </source>
</evidence>
<keyword evidence="1" id="KW-0812">Transmembrane</keyword>
<dbReference type="OrthoDB" id="1252449at2"/>
<dbReference type="Gene3D" id="2.40.410.10">
    <property type="entry name" value="putative membrane protein from Corynebacterium diphtheriae superfamily"/>
    <property type="match status" value="1"/>
</dbReference>
<dbReference type="InterPro" id="IPR021632">
    <property type="entry name" value="DUF3239"/>
</dbReference>
<dbReference type="Proteomes" id="UP000321863">
    <property type="component" value="Unassembled WGS sequence"/>
</dbReference>
<keyword evidence="3" id="KW-1185">Reference proteome</keyword>
<comment type="caution">
    <text evidence="2">The sequence shown here is derived from an EMBL/GenBank/DDBJ whole genome shotgun (WGS) entry which is preliminary data.</text>
</comment>
<sequence>MEDNRGIVTLDSDTVASNPGSVRIMPFVLMRYMHKSVLLLIPLLVSLVFALKISLLWGGLFSVIFFVINYLYWRRKREHFAYGDSNGGIVVSENPKLIAVTTDLSKGFAGGSYPVVKIIPYKGKGLLNDRIGTVALYEGTSSCTPHWNDFFPVPVEYVNSNKAELKAVLRSYSEESWELLEARIKKIGQPYKEGLFKISTENSSW</sequence>
<dbReference type="AlphaFoldDB" id="A0A511YLX9"/>
<reference evidence="2 3" key="1">
    <citation type="submission" date="2019-07" db="EMBL/GenBank/DDBJ databases">
        <title>Whole genome shotgun sequence of Chryseobacterium hagamense NBRC 105253.</title>
        <authorList>
            <person name="Hosoyama A."/>
            <person name="Uohara A."/>
            <person name="Ohji S."/>
            <person name="Ichikawa N."/>
        </authorList>
    </citation>
    <scope>NUCLEOTIDE SEQUENCE [LARGE SCALE GENOMIC DNA]</scope>
    <source>
        <strain evidence="2 3">NBRC 105253</strain>
    </source>
</reference>
<feature type="transmembrane region" description="Helical" evidence="1">
    <location>
        <begin position="32"/>
        <end position="49"/>
    </location>
</feature>
<dbReference type="EMBL" id="BJYJ01000008">
    <property type="protein sequence ID" value="GEN76199.1"/>
    <property type="molecule type" value="Genomic_DNA"/>
</dbReference>
<protein>
    <recommendedName>
        <fullName evidence="4">DUF3239 domain-containing protein</fullName>
    </recommendedName>
</protein>
<dbReference type="InterPro" id="IPR023124">
    <property type="entry name" value="DUF3239_dom_sf"/>
</dbReference>
<evidence type="ECO:0000313" key="3">
    <source>
        <dbReference type="Proteomes" id="UP000321863"/>
    </source>
</evidence>
<evidence type="ECO:0008006" key="4">
    <source>
        <dbReference type="Google" id="ProtNLM"/>
    </source>
</evidence>
<accession>A0A511YLX9</accession>